<keyword evidence="4" id="KW-1185">Reference proteome</keyword>
<name>A0A0S4RP20_CAMHY</name>
<gene>
    <name evidence="3" type="ORF">ERS686654_00675</name>
</gene>
<evidence type="ECO:0000256" key="2">
    <source>
        <dbReference type="SAM" id="Phobius"/>
    </source>
</evidence>
<evidence type="ECO:0000256" key="1">
    <source>
        <dbReference type="SAM" id="MobiDB-lite"/>
    </source>
</evidence>
<comment type="caution">
    <text evidence="3">The sequence shown here is derived from an EMBL/GenBank/DDBJ whole genome shotgun (WGS) entry which is preliminary data.</text>
</comment>
<dbReference type="EMBL" id="FAVB01000002">
    <property type="protein sequence ID" value="CUU75736.1"/>
    <property type="molecule type" value="Genomic_DNA"/>
</dbReference>
<dbReference type="AlphaFoldDB" id="A0A0S4RP20"/>
<evidence type="ECO:0000313" key="3">
    <source>
        <dbReference type="EMBL" id="CUU75736.1"/>
    </source>
</evidence>
<keyword evidence="2" id="KW-1133">Transmembrane helix</keyword>
<proteinExistence type="predicted"/>
<keyword evidence="2" id="KW-0472">Membrane</keyword>
<accession>A0A0S4RP20</accession>
<reference evidence="3 4" key="1">
    <citation type="submission" date="2015-11" db="EMBL/GenBank/DDBJ databases">
        <authorList>
            <consortium name="Pathogen Informatics"/>
        </authorList>
    </citation>
    <scope>NUCLEOTIDE SEQUENCE [LARGE SCALE GENOMIC DNA]</scope>
    <source>
        <strain evidence="3 4">006A-0059</strain>
    </source>
</reference>
<feature type="region of interest" description="Disordered" evidence="1">
    <location>
        <begin position="129"/>
        <end position="148"/>
    </location>
</feature>
<feature type="transmembrane region" description="Helical" evidence="2">
    <location>
        <begin position="6"/>
        <end position="29"/>
    </location>
</feature>
<keyword evidence="2" id="KW-0812">Transmembrane</keyword>
<sequence length="148" mass="16800">MNDKLVLGVIILIIIALMIIVALVVNIVLKNKRSKPNFVPNTDSNQKDRKLTIDDLISIVSDPNSSKEAIFKTVQYFISNFKFPQKKDGVAPEAARIYLRFIMLVSRHKNSDAKIISYLDNEIKKSNPNYGLEVDKSEENGMNGRSFR</sequence>
<dbReference type="RefSeq" id="WP_059426160.1">
    <property type="nucleotide sequence ID" value="NZ_FAUU01000001.1"/>
</dbReference>
<evidence type="ECO:0000313" key="4">
    <source>
        <dbReference type="Proteomes" id="UP000052237"/>
    </source>
</evidence>
<organism evidence="3 4">
    <name type="scientific">Campylobacter hyointestinalis subsp. hyointestinalis</name>
    <dbReference type="NCBI Taxonomy" id="91352"/>
    <lineage>
        <taxon>Bacteria</taxon>
        <taxon>Pseudomonadati</taxon>
        <taxon>Campylobacterota</taxon>
        <taxon>Epsilonproteobacteria</taxon>
        <taxon>Campylobacterales</taxon>
        <taxon>Campylobacteraceae</taxon>
        <taxon>Campylobacter</taxon>
    </lineage>
</organism>
<dbReference type="Proteomes" id="UP000052237">
    <property type="component" value="Unassembled WGS sequence"/>
</dbReference>
<protein>
    <submittedName>
        <fullName evidence="3">FdhC protein</fullName>
    </submittedName>
</protein>